<dbReference type="AlphaFoldDB" id="A0A1H1H2P8"/>
<keyword evidence="2" id="KW-1185">Reference proteome</keyword>
<reference evidence="2" key="1">
    <citation type="submission" date="2016-10" db="EMBL/GenBank/DDBJ databases">
        <authorList>
            <person name="Varghese N."/>
            <person name="Submissions S."/>
        </authorList>
    </citation>
    <scope>NUCLEOTIDE SEQUENCE [LARGE SCALE GENOMIC DNA]</scope>
    <source>
        <strain evidence="2">DSM 24767</strain>
    </source>
</reference>
<accession>A0A1H1H2P8</accession>
<sequence>MNRRYAIVGVVALLALATTGTLVAYSPADATAGSPVEPSELEGSYTVSEATTVDGDPFFSRESTVDAETGEQRTTLSFEAITYDHYWTEDGDRYTKITAESEERLADRLEESDRETVVREYEAEPSVIVEPTEDTNADDGPAGDAFPDTLTHSQLAMTAFTETGTTTVDGTTVETYEPHTGWIDVGDLADDRDTMYVADADGEVHVGPDEQLYHANVTLERIDAETWGGYLLERGDSSTTTFEYDVTESAENVSPAWFDDAEET</sequence>
<dbReference type="Proteomes" id="UP000198848">
    <property type="component" value="Unassembled WGS sequence"/>
</dbReference>
<evidence type="ECO:0000313" key="1">
    <source>
        <dbReference type="EMBL" id="SDR19669.1"/>
    </source>
</evidence>
<dbReference type="OrthoDB" id="201894at2157"/>
<organism evidence="1 2">
    <name type="scientific">Natronobacterium texcoconense</name>
    <dbReference type="NCBI Taxonomy" id="1095778"/>
    <lineage>
        <taxon>Archaea</taxon>
        <taxon>Methanobacteriati</taxon>
        <taxon>Methanobacteriota</taxon>
        <taxon>Stenosarchaea group</taxon>
        <taxon>Halobacteria</taxon>
        <taxon>Halobacteriales</taxon>
        <taxon>Natrialbaceae</taxon>
        <taxon>Natronobacterium</taxon>
    </lineage>
</organism>
<protein>
    <submittedName>
        <fullName evidence="1">Uncharacterized protein</fullName>
    </submittedName>
</protein>
<dbReference type="RefSeq" id="WP_090382738.1">
    <property type="nucleotide sequence ID" value="NZ_FNLC01000002.1"/>
</dbReference>
<evidence type="ECO:0000313" key="2">
    <source>
        <dbReference type="Proteomes" id="UP000198848"/>
    </source>
</evidence>
<gene>
    <name evidence="1" type="ORF">SAMN04489842_2757</name>
</gene>
<name>A0A1H1H2P8_NATTX</name>
<proteinExistence type="predicted"/>
<dbReference type="EMBL" id="FNLC01000002">
    <property type="protein sequence ID" value="SDR19669.1"/>
    <property type="molecule type" value="Genomic_DNA"/>
</dbReference>
<dbReference type="STRING" id="1095778.SAMN04489842_2757"/>